<evidence type="ECO:0000256" key="1">
    <source>
        <dbReference type="ARBA" id="ARBA00022475"/>
    </source>
</evidence>
<feature type="domain" description="Glycosyl transferase family 28 C-terminal" evidence="12">
    <location>
        <begin position="192"/>
        <end position="352"/>
    </location>
</feature>
<comment type="caution">
    <text evidence="10">Lacks conserved residue(s) required for the propagation of feature annotation.</text>
</comment>
<reference evidence="14" key="1">
    <citation type="submission" date="2023-07" db="EMBL/GenBank/DDBJ databases">
        <authorList>
            <person name="Haufschild T."/>
            <person name="Kallscheuer N."/>
            <person name="Hammer J."/>
            <person name="Kohn T."/>
            <person name="Kabuu M."/>
            <person name="Jogler M."/>
            <person name="Wohfarth N."/>
            <person name="Heuer A."/>
            <person name="Rohde M."/>
            <person name="van Teeseling M.C.F."/>
            <person name="Jogler C."/>
        </authorList>
    </citation>
    <scope>NUCLEOTIDE SEQUENCE</scope>
    <source>
        <strain evidence="13">Strain 138</strain>
        <strain evidence="14">Strain 318</strain>
    </source>
</reference>
<dbReference type="PANTHER" id="PTHR21015">
    <property type="entry name" value="UDP-N-ACETYLGLUCOSAMINE--N-ACETYLMURAMYL-(PENTAPEPTIDE) PYROPHOSPHORYL-UNDECAPRENOL N-ACETYLGLUCOSAMINE TRANSFERASE 1"/>
    <property type="match status" value="1"/>
</dbReference>
<evidence type="ECO:0000259" key="11">
    <source>
        <dbReference type="Pfam" id="PF03033"/>
    </source>
</evidence>
<dbReference type="Gene3D" id="3.40.50.2000">
    <property type="entry name" value="Glycogen Phosphorylase B"/>
    <property type="match status" value="2"/>
</dbReference>
<dbReference type="Pfam" id="PF04101">
    <property type="entry name" value="Glyco_tran_28_C"/>
    <property type="match status" value="1"/>
</dbReference>
<keyword evidence="4 10" id="KW-0808">Transferase</keyword>
<feature type="domain" description="Glycosyltransferase family 28 N-terminal" evidence="11">
    <location>
        <begin position="5"/>
        <end position="140"/>
    </location>
</feature>
<dbReference type="AlphaFoldDB" id="A0AA49K0D4"/>
<comment type="pathway">
    <text evidence="10">Cell wall biogenesis; peptidoglycan biosynthesis.</text>
</comment>
<evidence type="ECO:0000256" key="3">
    <source>
        <dbReference type="ARBA" id="ARBA00022676"/>
    </source>
</evidence>
<dbReference type="PANTHER" id="PTHR21015:SF22">
    <property type="entry name" value="GLYCOSYLTRANSFERASE"/>
    <property type="match status" value="1"/>
</dbReference>
<accession>A0AA49K0D4</accession>
<dbReference type="GO" id="GO:0050511">
    <property type="term" value="F:undecaprenyldiphospho-muramoylpentapeptide beta-N-acetylglucosaminyltransferase activity"/>
    <property type="evidence" value="ECO:0007669"/>
    <property type="project" value="UniProtKB-UniRule"/>
</dbReference>
<keyword evidence="5 10" id="KW-0133">Cell shape</keyword>
<dbReference type="Proteomes" id="UP001229955">
    <property type="component" value="Chromosome"/>
</dbReference>
<dbReference type="InterPro" id="IPR004276">
    <property type="entry name" value="GlycoTrans_28_N"/>
</dbReference>
<dbReference type="SUPFAM" id="SSF53756">
    <property type="entry name" value="UDP-Glycosyltransferase/glycogen phosphorylase"/>
    <property type="match status" value="1"/>
</dbReference>
<keyword evidence="7 10" id="KW-0472">Membrane</keyword>
<comment type="similarity">
    <text evidence="10">Belongs to the glycosyltransferase 28 family. MurG subfamily.</text>
</comment>
<evidence type="ECO:0000313" key="13">
    <source>
        <dbReference type="EMBL" id="WKW12004.1"/>
    </source>
</evidence>
<keyword evidence="1 10" id="KW-1003">Cell membrane</keyword>
<comment type="function">
    <text evidence="10">Cell wall formation. Catalyzes the transfer of a GlcNAc subunit on undecaprenyl-pyrophosphoryl-MurNAc-pentapeptide (lipid intermediate I) to form undecaprenyl-pyrophosphoryl-MurNAc-(pentapeptide)GlcNAc (lipid intermediate II).</text>
</comment>
<keyword evidence="8 10" id="KW-0131">Cell cycle</keyword>
<dbReference type="EMBL" id="CP130613">
    <property type="protein sequence ID" value="WKW14913.1"/>
    <property type="molecule type" value="Genomic_DNA"/>
</dbReference>
<evidence type="ECO:0000256" key="6">
    <source>
        <dbReference type="ARBA" id="ARBA00022984"/>
    </source>
</evidence>
<evidence type="ECO:0000256" key="5">
    <source>
        <dbReference type="ARBA" id="ARBA00022960"/>
    </source>
</evidence>
<dbReference type="KEGG" id="pspc:Strain318_001276"/>
<gene>
    <name evidence="10" type="primary">murG</name>
    <name evidence="13" type="ORF">Strain138_001276</name>
    <name evidence="14" type="ORF">Strain318_001276</name>
</gene>
<evidence type="ECO:0000256" key="4">
    <source>
        <dbReference type="ARBA" id="ARBA00022679"/>
    </source>
</evidence>
<feature type="binding site" evidence="10">
    <location>
        <position position="199"/>
    </location>
    <ligand>
        <name>UDP-N-acetyl-alpha-D-glucosamine</name>
        <dbReference type="ChEBI" id="CHEBI:57705"/>
    </ligand>
</feature>
<comment type="subcellular location">
    <subcellularLocation>
        <location evidence="10">Cell membrane</location>
        <topology evidence="10">Peripheral membrane protein</topology>
        <orientation evidence="10">Cytoplasmic side</orientation>
    </subcellularLocation>
</comment>
<organism evidence="14 15">
    <name type="scientific">Pseudogemmatithrix spongiicola</name>
    <dbReference type="NCBI Taxonomy" id="3062599"/>
    <lineage>
        <taxon>Bacteria</taxon>
        <taxon>Pseudomonadati</taxon>
        <taxon>Gemmatimonadota</taxon>
        <taxon>Gemmatimonadia</taxon>
        <taxon>Gemmatimonadales</taxon>
        <taxon>Gemmatimonadaceae</taxon>
        <taxon>Pseudogemmatithrix</taxon>
    </lineage>
</organism>
<keyword evidence="3 10" id="KW-0328">Glycosyltransferase</keyword>
<feature type="binding site" evidence="10">
    <location>
        <begin position="11"/>
        <end position="13"/>
    </location>
    <ligand>
        <name>UDP-N-acetyl-alpha-D-glucosamine</name>
        <dbReference type="ChEBI" id="CHEBI:57705"/>
    </ligand>
</feature>
<dbReference type="GO" id="GO:0005975">
    <property type="term" value="P:carbohydrate metabolic process"/>
    <property type="evidence" value="ECO:0007669"/>
    <property type="project" value="InterPro"/>
</dbReference>
<dbReference type="InterPro" id="IPR006009">
    <property type="entry name" value="GlcNAc_MurG"/>
</dbReference>
<dbReference type="EMBL" id="CP130612">
    <property type="protein sequence ID" value="WKW12004.1"/>
    <property type="molecule type" value="Genomic_DNA"/>
</dbReference>
<dbReference type="GO" id="GO:0009252">
    <property type="term" value="P:peptidoglycan biosynthetic process"/>
    <property type="evidence" value="ECO:0007669"/>
    <property type="project" value="UniProtKB-UniRule"/>
</dbReference>
<evidence type="ECO:0000256" key="7">
    <source>
        <dbReference type="ARBA" id="ARBA00023136"/>
    </source>
</evidence>
<protein>
    <recommendedName>
        <fullName evidence="10">UDP-N-acetylglucosamine--N-acetylmuramyl-(pentapeptide) pyrophosphoryl-undecaprenol N-acetylglucosamine transferase</fullName>
        <ecNumber evidence="10">2.4.1.227</ecNumber>
    </recommendedName>
    <alternativeName>
        <fullName evidence="10">Undecaprenyl-PP-MurNAc-pentapeptide-UDPGlcNAc GlcNAc transferase</fullName>
    </alternativeName>
</protein>
<sequence length="361" mass="38789">MTHVWFSGGGTGGHLYPGLAIARALLRDRREVQPFFVGALRGIERDVLPTTEFPHLLLDLHPLYRPQVWKNWRTLRGAMASWAKLDAAARARPPKLVVGTGGYAAGLALLWAWRRGIPAVQHIGDAIPGITARWGARFTRESYLGFPEAERYLPRGRGVYRHTGNPIEPPADIVPARAEARARWGFPAHATVLLVFGGSQGARAINQAVAAWVEQGIPAGLCILWATGKGQYDGFKQLDRADVRVLPYLNPIAEAYATADVALVRGGMMGTSELCAWGIPSVIVPLPSAANDHQTANARVLEAAGAAVCLPQAELSVARLEREVVALLGDPARRSAMAAAAKGRGRPQAAAEIARHVAAYL</sequence>
<evidence type="ECO:0000259" key="12">
    <source>
        <dbReference type="Pfam" id="PF04101"/>
    </source>
</evidence>
<dbReference type="GO" id="GO:0005886">
    <property type="term" value="C:plasma membrane"/>
    <property type="evidence" value="ECO:0007669"/>
    <property type="project" value="UniProtKB-SubCell"/>
</dbReference>
<dbReference type="HAMAP" id="MF_00033">
    <property type="entry name" value="MurG"/>
    <property type="match status" value="1"/>
</dbReference>
<dbReference type="Pfam" id="PF03033">
    <property type="entry name" value="Glyco_transf_28"/>
    <property type="match status" value="1"/>
</dbReference>
<keyword evidence="15" id="KW-1185">Reference proteome</keyword>
<dbReference type="EC" id="2.4.1.227" evidence="10"/>
<dbReference type="GO" id="GO:0071555">
    <property type="term" value="P:cell wall organization"/>
    <property type="evidence" value="ECO:0007669"/>
    <property type="project" value="UniProtKB-KW"/>
</dbReference>
<keyword evidence="9 10" id="KW-0961">Cell wall biogenesis/degradation</keyword>
<feature type="binding site" evidence="10">
    <location>
        <position position="294"/>
    </location>
    <ligand>
        <name>UDP-N-acetyl-alpha-D-glucosamine</name>
        <dbReference type="ChEBI" id="CHEBI:57705"/>
    </ligand>
</feature>
<evidence type="ECO:0000313" key="15">
    <source>
        <dbReference type="Proteomes" id="UP001229955"/>
    </source>
</evidence>
<dbReference type="GO" id="GO:0008360">
    <property type="term" value="P:regulation of cell shape"/>
    <property type="evidence" value="ECO:0007669"/>
    <property type="project" value="UniProtKB-KW"/>
</dbReference>
<evidence type="ECO:0000256" key="10">
    <source>
        <dbReference type="HAMAP-Rule" id="MF_00033"/>
    </source>
</evidence>
<evidence type="ECO:0000313" key="14">
    <source>
        <dbReference type="EMBL" id="WKW14913.1"/>
    </source>
</evidence>
<dbReference type="CDD" id="cd03785">
    <property type="entry name" value="GT28_MurG"/>
    <property type="match status" value="1"/>
</dbReference>
<dbReference type="GO" id="GO:0051301">
    <property type="term" value="P:cell division"/>
    <property type="evidence" value="ECO:0007669"/>
    <property type="project" value="UniProtKB-KW"/>
</dbReference>
<comment type="catalytic activity">
    <reaction evidence="10">
        <text>di-trans,octa-cis-undecaprenyl diphospho-N-acetyl-alpha-D-muramoyl-L-alanyl-D-glutamyl-meso-2,6-diaminopimeloyl-D-alanyl-D-alanine + UDP-N-acetyl-alpha-D-glucosamine = di-trans,octa-cis-undecaprenyl diphospho-[N-acetyl-alpha-D-glucosaminyl-(1-&gt;4)]-N-acetyl-alpha-D-muramoyl-L-alanyl-D-glutamyl-meso-2,6-diaminopimeloyl-D-alanyl-D-alanine + UDP + H(+)</text>
        <dbReference type="Rhea" id="RHEA:31227"/>
        <dbReference type="ChEBI" id="CHEBI:15378"/>
        <dbReference type="ChEBI" id="CHEBI:57705"/>
        <dbReference type="ChEBI" id="CHEBI:58223"/>
        <dbReference type="ChEBI" id="CHEBI:61387"/>
        <dbReference type="ChEBI" id="CHEBI:61388"/>
        <dbReference type="EC" id="2.4.1.227"/>
    </reaction>
</comment>
<dbReference type="RefSeq" id="WP_367887682.1">
    <property type="nucleotide sequence ID" value="NZ_CP130612.1"/>
</dbReference>
<name>A0AA49K0D4_9BACT</name>
<accession>A0AA49JU69</accession>
<evidence type="ECO:0000256" key="2">
    <source>
        <dbReference type="ARBA" id="ARBA00022618"/>
    </source>
</evidence>
<keyword evidence="2 10" id="KW-0132">Cell division</keyword>
<proteinExistence type="inferred from homology"/>
<dbReference type="InterPro" id="IPR007235">
    <property type="entry name" value="Glyco_trans_28_C"/>
</dbReference>
<evidence type="ECO:0000256" key="8">
    <source>
        <dbReference type="ARBA" id="ARBA00023306"/>
    </source>
</evidence>
<keyword evidence="6 10" id="KW-0573">Peptidoglycan synthesis</keyword>
<evidence type="ECO:0000256" key="9">
    <source>
        <dbReference type="ARBA" id="ARBA00023316"/>
    </source>
</evidence>